<gene>
    <name evidence="1" type="ORF">GCM10009083_17500</name>
</gene>
<dbReference type="EMBL" id="BMNN01000003">
    <property type="protein sequence ID" value="GGJ01207.1"/>
    <property type="molecule type" value="Genomic_DNA"/>
</dbReference>
<name>A0ABQ2CPV1_9GAMM</name>
<dbReference type="Proteomes" id="UP000633263">
    <property type="component" value="Unassembled WGS sequence"/>
</dbReference>
<protein>
    <submittedName>
        <fullName evidence="1">Uncharacterized protein</fullName>
    </submittedName>
</protein>
<sequence>MVQITDQLQFDAVALTDRLAGAEGQYPEVVLDAGDIEGEVRLIGGCNVLCLADWEAGLP</sequence>
<comment type="caution">
    <text evidence="1">The sequence shown here is derived from an EMBL/GenBank/DDBJ whole genome shotgun (WGS) entry which is preliminary data.</text>
</comment>
<accession>A0ABQ2CPV1</accession>
<dbReference type="RefSeq" id="WP_188636245.1">
    <property type="nucleotide sequence ID" value="NZ_BMNN01000003.1"/>
</dbReference>
<reference evidence="2" key="1">
    <citation type="journal article" date="2019" name="Int. J. Syst. Evol. Microbiol.">
        <title>The Global Catalogue of Microorganisms (GCM) 10K type strain sequencing project: providing services to taxonomists for standard genome sequencing and annotation.</title>
        <authorList>
            <consortium name="The Broad Institute Genomics Platform"/>
            <consortium name="The Broad Institute Genome Sequencing Center for Infectious Disease"/>
            <person name="Wu L."/>
            <person name="Ma J."/>
        </authorList>
    </citation>
    <scope>NUCLEOTIDE SEQUENCE [LARGE SCALE GENOMIC DNA]</scope>
    <source>
        <strain evidence="2">JCM 11590</strain>
    </source>
</reference>
<evidence type="ECO:0000313" key="2">
    <source>
        <dbReference type="Proteomes" id="UP000633263"/>
    </source>
</evidence>
<evidence type="ECO:0000313" key="1">
    <source>
        <dbReference type="EMBL" id="GGJ01207.1"/>
    </source>
</evidence>
<keyword evidence="2" id="KW-1185">Reference proteome</keyword>
<proteinExistence type="predicted"/>
<organism evidence="1 2">
    <name type="scientific">Halopseudomonas pertucinogena</name>
    <dbReference type="NCBI Taxonomy" id="86175"/>
    <lineage>
        <taxon>Bacteria</taxon>
        <taxon>Pseudomonadati</taxon>
        <taxon>Pseudomonadota</taxon>
        <taxon>Gammaproteobacteria</taxon>
        <taxon>Pseudomonadales</taxon>
        <taxon>Pseudomonadaceae</taxon>
        <taxon>Halopseudomonas</taxon>
    </lineage>
</organism>